<reference evidence="2 3" key="1">
    <citation type="submission" date="2018-07" db="EMBL/GenBank/DDBJ databases">
        <title>Dyella monticola sp. nov. and Dyella psychrodurans sp. nov. isolated from monsoon evergreen broad-leaved forest soil of Dinghu Mountain, China.</title>
        <authorList>
            <person name="Gao Z."/>
            <person name="Qiu L."/>
        </authorList>
    </citation>
    <scope>NUCLEOTIDE SEQUENCE [LARGE SCALE GENOMIC DNA]</scope>
    <source>
        <strain evidence="2 3">4G-K06</strain>
    </source>
</reference>
<name>A0A370WUV3_9GAMM</name>
<evidence type="ECO:0000313" key="2">
    <source>
        <dbReference type="EMBL" id="RDS79924.1"/>
    </source>
</evidence>
<evidence type="ECO:0000313" key="3">
    <source>
        <dbReference type="Proteomes" id="UP000254258"/>
    </source>
</evidence>
<feature type="signal peptide" evidence="1">
    <location>
        <begin position="1"/>
        <end position="21"/>
    </location>
</feature>
<sequence>MRARIATSRIAVLAVACWVLAACSTLSNLLPWHTKTTSVTSVRVAAPPGANLNSATMLDLVFVYDTTSAAMLPKTGPDWFAQKTSLQNGLGPAIDVVSLQVPPATVIDTVSLPKRAGKALTVYGFANYQSPDGQARIDLTQFRHPVIWLAPTQISVTEQ</sequence>
<dbReference type="PROSITE" id="PS51257">
    <property type="entry name" value="PROKAR_LIPOPROTEIN"/>
    <property type="match status" value="1"/>
</dbReference>
<keyword evidence="1" id="KW-0732">Signal</keyword>
<dbReference type="OrthoDB" id="9129665at2"/>
<protein>
    <recommendedName>
        <fullName evidence="4">Type VI secretion system lipoprotein TssJ</fullName>
    </recommendedName>
</protein>
<evidence type="ECO:0000256" key="1">
    <source>
        <dbReference type="SAM" id="SignalP"/>
    </source>
</evidence>
<dbReference type="RefSeq" id="WP_115496555.1">
    <property type="nucleotide sequence ID" value="NZ_QRBE01000010.1"/>
</dbReference>
<evidence type="ECO:0008006" key="4">
    <source>
        <dbReference type="Google" id="ProtNLM"/>
    </source>
</evidence>
<proteinExistence type="predicted"/>
<comment type="caution">
    <text evidence="2">The sequence shown here is derived from an EMBL/GenBank/DDBJ whole genome shotgun (WGS) entry which is preliminary data.</text>
</comment>
<organism evidence="2 3">
    <name type="scientific">Dyella monticola</name>
    <dbReference type="NCBI Taxonomy" id="1927958"/>
    <lineage>
        <taxon>Bacteria</taxon>
        <taxon>Pseudomonadati</taxon>
        <taxon>Pseudomonadota</taxon>
        <taxon>Gammaproteobacteria</taxon>
        <taxon>Lysobacterales</taxon>
        <taxon>Rhodanobacteraceae</taxon>
        <taxon>Dyella</taxon>
    </lineage>
</organism>
<dbReference type="EMBL" id="QRBE01000010">
    <property type="protein sequence ID" value="RDS79924.1"/>
    <property type="molecule type" value="Genomic_DNA"/>
</dbReference>
<gene>
    <name evidence="2" type="ORF">DWU98_15915</name>
</gene>
<keyword evidence="3" id="KW-1185">Reference proteome</keyword>
<dbReference type="Proteomes" id="UP000254258">
    <property type="component" value="Unassembled WGS sequence"/>
</dbReference>
<dbReference type="AlphaFoldDB" id="A0A370WUV3"/>
<feature type="chain" id="PRO_5016745803" description="Type VI secretion system lipoprotein TssJ" evidence="1">
    <location>
        <begin position="22"/>
        <end position="159"/>
    </location>
</feature>
<accession>A0A370WUV3</accession>